<dbReference type="EMBL" id="CM042880">
    <property type="protein sequence ID" value="KAI4388580.1"/>
    <property type="molecule type" value="Genomic_DNA"/>
</dbReference>
<proteinExistence type="predicted"/>
<dbReference type="Proteomes" id="UP001057402">
    <property type="component" value="Chromosome 1"/>
</dbReference>
<evidence type="ECO:0000313" key="1">
    <source>
        <dbReference type="EMBL" id="KAI4388580.1"/>
    </source>
</evidence>
<protein>
    <submittedName>
        <fullName evidence="1">Uncharacterized protein</fullName>
    </submittedName>
</protein>
<gene>
    <name evidence="1" type="ORF">MLD38_000896</name>
</gene>
<reference evidence="2" key="1">
    <citation type="journal article" date="2023" name="Front. Plant Sci.">
        <title>Chromosomal-level genome assembly of Melastoma candidum provides insights into trichome evolution.</title>
        <authorList>
            <person name="Zhong Y."/>
            <person name="Wu W."/>
            <person name="Sun C."/>
            <person name="Zou P."/>
            <person name="Liu Y."/>
            <person name="Dai S."/>
            <person name="Zhou R."/>
        </authorList>
    </citation>
    <scope>NUCLEOTIDE SEQUENCE [LARGE SCALE GENOMIC DNA]</scope>
</reference>
<organism evidence="1 2">
    <name type="scientific">Melastoma candidum</name>
    <dbReference type="NCBI Taxonomy" id="119954"/>
    <lineage>
        <taxon>Eukaryota</taxon>
        <taxon>Viridiplantae</taxon>
        <taxon>Streptophyta</taxon>
        <taxon>Embryophyta</taxon>
        <taxon>Tracheophyta</taxon>
        <taxon>Spermatophyta</taxon>
        <taxon>Magnoliopsida</taxon>
        <taxon>eudicotyledons</taxon>
        <taxon>Gunneridae</taxon>
        <taxon>Pentapetalae</taxon>
        <taxon>rosids</taxon>
        <taxon>malvids</taxon>
        <taxon>Myrtales</taxon>
        <taxon>Melastomataceae</taxon>
        <taxon>Melastomatoideae</taxon>
        <taxon>Melastomateae</taxon>
        <taxon>Melastoma</taxon>
    </lineage>
</organism>
<sequence>MSLFCVDQRSEAFDCCLMQVYHVYNQMVAKDSKKFTGSPKVEVGEIDTSAPFQSVKDAVTLFGEGAFSGEKPAINKPKAHFTERVLAKESQLQLAQKELDKLKEQVKTAETTKAQVLEELENAKKAVEDLTLKLSSVRLSRELAVKQMKIAKDKAKHLEETNSAGYSTSNGTWKQDVESVREQYSSLSIELASSKQELNGIRQECSATVESKLSALKTVEEANEAMKANLERASELSKEISATQDSIEKVKLATLHTQQGQARIFAEKDIQRQSCKAALDEYAKKLLVLKNEFDPELAKKLESELAEATNQIGFLNERMESERASDIEVVKFVTLELDEAKGLLMKVAEEETSLLNLAASLKEELEKVKMEHAELKEKEAETESVVGNLHIQLSKSKSELEACLAGESKARGACDEIVATLQQLSFESETARREAEDMKTKSEELRKEVEATRSVLKEAESNLRMALEEAEAAKAGEASALDQVKSLSVRTTTARASTSESDKITISKEELESLSRKVKESDMLAEMKVAAALAQVEAIKASEFEALKRLEATQKEIKDMKAETEAALKRAEMAEAAKRAVEGELRRWREREQKKATEVASRILADVGKSYDSTSPKNYGIQKPNPTPEKIIEVKKLEKEKTASKKSLVPMVSGIFNRKKNQVEGGSPSYLPGAKLV</sequence>
<name>A0ACB9SCF5_9MYRT</name>
<evidence type="ECO:0000313" key="2">
    <source>
        <dbReference type="Proteomes" id="UP001057402"/>
    </source>
</evidence>
<comment type="caution">
    <text evidence="1">The sequence shown here is derived from an EMBL/GenBank/DDBJ whole genome shotgun (WGS) entry which is preliminary data.</text>
</comment>
<accession>A0ACB9SCF5</accession>
<keyword evidence="2" id="KW-1185">Reference proteome</keyword>